<evidence type="ECO:0000256" key="3">
    <source>
        <dbReference type="ARBA" id="ARBA00023239"/>
    </source>
</evidence>
<dbReference type="Pfam" id="PF04115">
    <property type="entry name" value="Ureidogly_lyase"/>
    <property type="match status" value="1"/>
</dbReference>
<evidence type="ECO:0000313" key="5">
    <source>
        <dbReference type="EMBL" id="CAD8445340.1"/>
    </source>
</evidence>
<comment type="subunit">
    <text evidence="1">Homodimer.</text>
</comment>
<comment type="catalytic activity">
    <reaction evidence="4">
        <text>(S)-ureidoglycolate = urea + glyoxylate</text>
        <dbReference type="Rhea" id="RHEA:11304"/>
        <dbReference type="ChEBI" id="CHEBI:16199"/>
        <dbReference type="ChEBI" id="CHEBI:36655"/>
        <dbReference type="ChEBI" id="CHEBI:57296"/>
        <dbReference type="EC" id="4.3.2.3"/>
    </reaction>
</comment>
<dbReference type="GO" id="GO:0000256">
    <property type="term" value="P:allantoin catabolic process"/>
    <property type="evidence" value="ECO:0007669"/>
    <property type="project" value="InterPro"/>
</dbReference>
<dbReference type="InterPro" id="IPR007247">
    <property type="entry name" value="Ureidogly_lyase"/>
</dbReference>
<dbReference type="Gene3D" id="2.60.120.480">
    <property type="entry name" value="Ureidoglycolate hydrolase"/>
    <property type="match status" value="1"/>
</dbReference>
<dbReference type="AlphaFoldDB" id="A0A7S0D8U1"/>
<keyword evidence="2" id="KW-0659">Purine metabolism</keyword>
<reference evidence="5" key="1">
    <citation type="submission" date="2021-01" db="EMBL/GenBank/DDBJ databases">
        <authorList>
            <person name="Corre E."/>
            <person name="Pelletier E."/>
            <person name="Niang G."/>
            <person name="Scheremetjew M."/>
            <person name="Finn R."/>
            <person name="Kale V."/>
            <person name="Holt S."/>
            <person name="Cochrane G."/>
            <person name="Meng A."/>
            <person name="Brown T."/>
            <person name="Cohen L."/>
        </authorList>
    </citation>
    <scope>NUCLEOTIDE SEQUENCE</scope>
    <source>
        <strain evidence="5">CCMP2058</strain>
    </source>
</reference>
<gene>
    <name evidence="5" type="ORF">LAMO00422_LOCUS8111</name>
</gene>
<dbReference type="GO" id="GO:0004848">
    <property type="term" value="F:ureidoglycolate hydrolase activity"/>
    <property type="evidence" value="ECO:0007669"/>
    <property type="project" value="InterPro"/>
</dbReference>
<sequence>MLALGRLRRCISAVHASLARFRGFCSASQVKILDVRVQKVTAENIEPYGTLFEDFDGEAVRLEQWPQPGRRPVIDGVSGGVTEGDFSLEWNNGTHIAENTAVQDGVYSFAWDGGDEALQAAGWGISSPCKSSCPSAYMFTEINYHACGSQLFYSKHEPFVLMVAKPSEDRFPDEVFPEDFLAFYCPEGSGVNVNAFVWHSPPVSPLFNRKIVMKTKQAAVHSKIYYDPLKEHSTLLRVALREPIY</sequence>
<dbReference type="GO" id="GO:0050385">
    <property type="term" value="F:ureidoglycolate lyase activity"/>
    <property type="evidence" value="ECO:0007669"/>
    <property type="project" value="UniProtKB-EC"/>
</dbReference>
<proteinExistence type="predicted"/>
<name>A0A7S0D8U1_9EUKA</name>
<dbReference type="GO" id="GO:0006144">
    <property type="term" value="P:purine nucleobase metabolic process"/>
    <property type="evidence" value="ECO:0007669"/>
    <property type="project" value="UniProtKB-KW"/>
</dbReference>
<evidence type="ECO:0000256" key="1">
    <source>
        <dbReference type="ARBA" id="ARBA00011738"/>
    </source>
</evidence>
<dbReference type="EMBL" id="HBEM01011615">
    <property type="protein sequence ID" value="CAD8445340.1"/>
    <property type="molecule type" value="Transcribed_RNA"/>
</dbReference>
<organism evidence="5">
    <name type="scientific">Amorphochlora amoebiformis</name>
    <dbReference type="NCBI Taxonomy" id="1561963"/>
    <lineage>
        <taxon>Eukaryota</taxon>
        <taxon>Sar</taxon>
        <taxon>Rhizaria</taxon>
        <taxon>Cercozoa</taxon>
        <taxon>Chlorarachniophyceae</taxon>
        <taxon>Amorphochlora</taxon>
    </lineage>
</organism>
<dbReference type="InterPro" id="IPR011051">
    <property type="entry name" value="RmlC_Cupin_sf"/>
</dbReference>
<accession>A0A7S0D8U1</accession>
<protein>
    <submittedName>
        <fullName evidence="5">Uncharacterized protein</fullName>
    </submittedName>
</protein>
<keyword evidence="3" id="KW-0456">Lyase</keyword>
<dbReference type="InterPro" id="IPR024060">
    <property type="entry name" value="Ureidoglycolate_lyase_dom_sf"/>
</dbReference>
<dbReference type="SUPFAM" id="SSF51182">
    <property type="entry name" value="RmlC-like cupins"/>
    <property type="match status" value="1"/>
</dbReference>
<evidence type="ECO:0000256" key="2">
    <source>
        <dbReference type="ARBA" id="ARBA00022631"/>
    </source>
</evidence>
<evidence type="ECO:0000256" key="4">
    <source>
        <dbReference type="ARBA" id="ARBA00047684"/>
    </source>
</evidence>